<dbReference type="SUPFAM" id="SSF142338">
    <property type="entry name" value="CofD-like"/>
    <property type="match status" value="1"/>
</dbReference>
<dbReference type="Pfam" id="PF01933">
    <property type="entry name" value="CofD"/>
    <property type="match status" value="1"/>
</dbReference>
<protein>
    <submittedName>
        <fullName evidence="4">Phosphoenolpyruvate transferase</fullName>
    </submittedName>
</protein>
<evidence type="ECO:0000256" key="3">
    <source>
        <dbReference type="SAM" id="MobiDB-lite"/>
    </source>
</evidence>
<proteinExistence type="inferred from homology"/>
<keyword evidence="5" id="KW-1185">Reference proteome</keyword>
<dbReference type="HAMAP" id="MF_01257">
    <property type="entry name" value="CofD"/>
    <property type="match status" value="1"/>
</dbReference>
<comment type="caution">
    <text evidence="4">The sequence shown here is derived from an EMBL/GenBank/DDBJ whole genome shotgun (WGS) entry which is preliminary data.</text>
</comment>
<dbReference type="InterPro" id="IPR038136">
    <property type="entry name" value="CofD-like_dom_sf"/>
</dbReference>
<dbReference type="AlphaFoldDB" id="A0AA35WYH5"/>
<dbReference type="InterPro" id="IPR010115">
    <property type="entry name" value="FbiA/CofD"/>
</dbReference>
<evidence type="ECO:0000313" key="5">
    <source>
        <dbReference type="Proteomes" id="UP001174909"/>
    </source>
</evidence>
<dbReference type="Gene3D" id="3.40.50.10680">
    <property type="entry name" value="CofD-like domains"/>
    <property type="match status" value="1"/>
</dbReference>
<dbReference type="CDD" id="cd07186">
    <property type="entry name" value="CofD_like"/>
    <property type="match status" value="1"/>
</dbReference>
<organism evidence="4 5">
    <name type="scientific">Geodia barretti</name>
    <name type="common">Barrett's horny sponge</name>
    <dbReference type="NCBI Taxonomy" id="519541"/>
    <lineage>
        <taxon>Eukaryota</taxon>
        <taxon>Metazoa</taxon>
        <taxon>Porifera</taxon>
        <taxon>Demospongiae</taxon>
        <taxon>Heteroscleromorpha</taxon>
        <taxon>Tetractinellida</taxon>
        <taxon>Astrophorina</taxon>
        <taxon>Geodiidae</taxon>
        <taxon>Geodia</taxon>
    </lineage>
</organism>
<accession>A0AA35WYH5</accession>
<name>A0AA35WYH5_GEOBA</name>
<dbReference type="InterPro" id="IPR002882">
    <property type="entry name" value="CofD"/>
</dbReference>
<evidence type="ECO:0000256" key="2">
    <source>
        <dbReference type="ARBA" id="ARBA00022842"/>
    </source>
</evidence>
<feature type="region of interest" description="Disordered" evidence="3">
    <location>
        <begin position="274"/>
        <end position="302"/>
    </location>
</feature>
<dbReference type="GO" id="GO:0043743">
    <property type="term" value="F:LPPG:FO 2-phospho-L-lactate transferase activity"/>
    <property type="evidence" value="ECO:0007669"/>
    <property type="project" value="InterPro"/>
</dbReference>
<gene>
    <name evidence="4" type="ORF">GBAR_LOCUS21003</name>
</gene>
<dbReference type="PANTHER" id="PTHR43007:SF1">
    <property type="entry name" value="2-PHOSPHO-L-LACTATE TRANSFERASE"/>
    <property type="match status" value="1"/>
</dbReference>
<dbReference type="EMBL" id="CASHTH010002947">
    <property type="protein sequence ID" value="CAI8037554.1"/>
    <property type="molecule type" value="Genomic_DNA"/>
</dbReference>
<sequence>MSASYVALSGGVGGAKLALGLCDVLDDPARLTIVANTGDDFEHLGLKVCPDLDTLTYTLAGLANPETGWGRAGESGAFMEALGALGGETWFFLGDKDLAIHVERTRRLRAGESLSAVTAALCARLGIQAHIVPMSDDPVPTVVETPEGPLAFQHYFVRERCRPKALGFRHEGADKARASSAFLDALATPDLGAVIICPSNPYISIDPILAVPGVRAALTACEAPVIAVSPIIGGQAVKGPTAKMMAERGIAPSAAAIAEHYDGLIDGLVLDEADSHGHDDDRAHGRSRLSPVPCSRLPRESA</sequence>
<dbReference type="GO" id="GO:0000287">
    <property type="term" value="F:magnesium ion binding"/>
    <property type="evidence" value="ECO:0007669"/>
    <property type="project" value="InterPro"/>
</dbReference>
<feature type="compositionally biased region" description="Basic and acidic residues" evidence="3">
    <location>
        <begin position="274"/>
        <end position="284"/>
    </location>
</feature>
<evidence type="ECO:0000256" key="1">
    <source>
        <dbReference type="ARBA" id="ARBA00022679"/>
    </source>
</evidence>
<dbReference type="PANTHER" id="PTHR43007">
    <property type="entry name" value="2-PHOSPHO-L-LACTATE TRANSFERASE"/>
    <property type="match status" value="1"/>
</dbReference>
<dbReference type="Proteomes" id="UP001174909">
    <property type="component" value="Unassembled WGS sequence"/>
</dbReference>
<dbReference type="Gene3D" id="1.10.8.240">
    <property type="entry name" value="CofD-like domain"/>
    <property type="match status" value="1"/>
</dbReference>
<dbReference type="NCBIfam" id="TIGR01819">
    <property type="entry name" value="F420_cofD"/>
    <property type="match status" value="1"/>
</dbReference>
<evidence type="ECO:0000313" key="4">
    <source>
        <dbReference type="EMBL" id="CAI8037554.1"/>
    </source>
</evidence>
<keyword evidence="1 4" id="KW-0808">Transferase</keyword>
<keyword evidence="2" id="KW-0460">Magnesium</keyword>
<reference evidence="4" key="1">
    <citation type="submission" date="2023-03" db="EMBL/GenBank/DDBJ databases">
        <authorList>
            <person name="Steffen K."/>
            <person name="Cardenas P."/>
        </authorList>
    </citation>
    <scope>NUCLEOTIDE SEQUENCE</scope>
</reference>